<evidence type="ECO:0000313" key="2">
    <source>
        <dbReference type="Proteomes" id="UP000288805"/>
    </source>
</evidence>
<evidence type="ECO:0000313" key="1">
    <source>
        <dbReference type="EMBL" id="RVW26980.1"/>
    </source>
</evidence>
<organism evidence="1 2">
    <name type="scientific">Vitis vinifera</name>
    <name type="common">Grape</name>
    <dbReference type="NCBI Taxonomy" id="29760"/>
    <lineage>
        <taxon>Eukaryota</taxon>
        <taxon>Viridiplantae</taxon>
        <taxon>Streptophyta</taxon>
        <taxon>Embryophyta</taxon>
        <taxon>Tracheophyta</taxon>
        <taxon>Spermatophyta</taxon>
        <taxon>Magnoliopsida</taxon>
        <taxon>eudicotyledons</taxon>
        <taxon>Gunneridae</taxon>
        <taxon>Pentapetalae</taxon>
        <taxon>rosids</taxon>
        <taxon>Vitales</taxon>
        <taxon>Vitaceae</taxon>
        <taxon>Viteae</taxon>
        <taxon>Vitis</taxon>
    </lineage>
</organism>
<proteinExistence type="predicted"/>
<name>A0A438CUW4_VITVI</name>
<comment type="caution">
    <text evidence="1">The sequence shown here is derived from an EMBL/GenBank/DDBJ whole genome shotgun (WGS) entry which is preliminary data.</text>
</comment>
<protein>
    <submittedName>
        <fullName evidence="1">Uncharacterized protein</fullName>
    </submittedName>
</protein>
<reference evidence="1 2" key="1">
    <citation type="journal article" date="2018" name="PLoS Genet.">
        <title>Population sequencing reveals clonal diversity and ancestral inbreeding in the grapevine cultivar Chardonnay.</title>
        <authorList>
            <person name="Roach M.J."/>
            <person name="Johnson D.L."/>
            <person name="Bohlmann J."/>
            <person name="van Vuuren H.J."/>
            <person name="Jones S.J."/>
            <person name="Pretorius I.S."/>
            <person name="Schmidt S.A."/>
            <person name="Borneman A.R."/>
        </authorList>
    </citation>
    <scope>NUCLEOTIDE SEQUENCE [LARGE SCALE GENOMIC DNA]</scope>
    <source>
        <strain evidence="2">cv. Chardonnay</strain>
        <tissue evidence="1">Leaf</tissue>
    </source>
</reference>
<gene>
    <name evidence="1" type="ORF">CK203_105623</name>
</gene>
<sequence>MFVERRIGGKGRRAVLGWSPRHLCWKWAVHGRPTSVHRGCEGRKLGKGLEGEGEKFLPGDKGGWTAMVEALRQLDISTDKKEQQEEVKTLGRSRPDMVKGRSFVDTVKGWWNKGFNNIRVEVEREELSRNLSRLEHCLIGSWSLAMQRGRSGKPGLGNGKGLGIERQDGDGNWTWSGGTQDRVVWKKVRQEGSVGEDIGALNFAMGPVGVEKGGRCMRWVFRRRPTDGEHGGLAVG</sequence>
<accession>A0A438CUW4</accession>
<dbReference type="AlphaFoldDB" id="A0A438CUW4"/>
<dbReference type="Proteomes" id="UP000288805">
    <property type="component" value="Unassembled WGS sequence"/>
</dbReference>
<dbReference type="EMBL" id="QGNW01001972">
    <property type="protein sequence ID" value="RVW26980.1"/>
    <property type="molecule type" value="Genomic_DNA"/>
</dbReference>